<evidence type="ECO:0000313" key="5">
    <source>
        <dbReference type="EMBL" id="SDS62685.1"/>
    </source>
</evidence>
<evidence type="ECO:0000256" key="1">
    <source>
        <dbReference type="ARBA" id="ARBA00023015"/>
    </source>
</evidence>
<gene>
    <name evidence="5" type="ORF">SAMN04489809_2285</name>
</gene>
<dbReference type="InterPro" id="IPR001845">
    <property type="entry name" value="HTH_ArsR_DNA-bd_dom"/>
</dbReference>
<evidence type="ECO:0000256" key="3">
    <source>
        <dbReference type="ARBA" id="ARBA00023163"/>
    </source>
</evidence>
<dbReference type="SUPFAM" id="SSF46785">
    <property type="entry name" value="Winged helix' DNA-binding domain"/>
    <property type="match status" value="1"/>
</dbReference>
<dbReference type="GeneID" id="36301102"/>
<dbReference type="EMBL" id="LT629770">
    <property type="protein sequence ID" value="SDS62685.1"/>
    <property type="molecule type" value="Genomic_DNA"/>
</dbReference>
<dbReference type="NCBIfam" id="NF033788">
    <property type="entry name" value="HTH_metalloreg"/>
    <property type="match status" value="1"/>
</dbReference>
<dbReference type="Proteomes" id="UP000182126">
    <property type="component" value="Chromosome I"/>
</dbReference>
<accession>A0A1H1TQT4</accession>
<feature type="domain" description="HTH arsR-type" evidence="4">
    <location>
        <begin position="15"/>
        <end position="105"/>
    </location>
</feature>
<evidence type="ECO:0000313" key="6">
    <source>
        <dbReference type="Proteomes" id="UP000182126"/>
    </source>
</evidence>
<dbReference type="InterPro" id="IPR051081">
    <property type="entry name" value="HTH_MetalResp_TranReg"/>
</dbReference>
<sequence length="105" mass="11378">MTAQPAPKPHVGAALNRGAAEELARTLRAVADPTRLQILSIILGSADERATVGQLAEALGLRQPTVTHHVRILLDDGFLAREQDGKLGWLSVHPTRRSAVEDFLR</sequence>
<keyword evidence="1" id="KW-0805">Transcription regulation</keyword>
<keyword evidence="3" id="KW-0804">Transcription</keyword>
<organism evidence="5 6">
    <name type="scientific">Microbacterium paraoxydans</name>
    <dbReference type="NCBI Taxonomy" id="199592"/>
    <lineage>
        <taxon>Bacteria</taxon>
        <taxon>Bacillati</taxon>
        <taxon>Actinomycetota</taxon>
        <taxon>Actinomycetes</taxon>
        <taxon>Micrococcales</taxon>
        <taxon>Microbacteriaceae</taxon>
        <taxon>Microbacterium</taxon>
    </lineage>
</organism>
<dbReference type="PANTHER" id="PTHR33154:SF18">
    <property type="entry name" value="ARSENICAL RESISTANCE OPERON REPRESSOR"/>
    <property type="match status" value="1"/>
</dbReference>
<dbReference type="InterPro" id="IPR036390">
    <property type="entry name" value="WH_DNA-bd_sf"/>
</dbReference>
<dbReference type="RefSeq" id="WP_029264065.1">
    <property type="nucleotide sequence ID" value="NZ_LT629770.1"/>
</dbReference>
<proteinExistence type="predicted"/>
<keyword evidence="2" id="KW-0238">DNA-binding</keyword>
<evidence type="ECO:0000256" key="2">
    <source>
        <dbReference type="ARBA" id="ARBA00023125"/>
    </source>
</evidence>
<dbReference type="PANTHER" id="PTHR33154">
    <property type="entry name" value="TRANSCRIPTIONAL REGULATOR, ARSR FAMILY"/>
    <property type="match status" value="1"/>
</dbReference>
<dbReference type="CDD" id="cd00090">
    <property type="entry name" value="HTH_ARSR"/>
    <property type="match status" value="1"/>
</dbReference>
<dbReference type="GO" id="GO:0003677">
    <property type="term" value="F:DNA binding"/>
    <property type="evidence" value="ECO:0007669"/>
    <property type="project" value="UniProtKB-KW"/>
</dbReference>
<dbReference type="PROSITE" id="PS50987">
    <property type="entry name" value="HTH_ARSR_2"/>
    <property type="match status" value="1"/>
</dbReference>
<dbReference type="Pfam" id="PF12840">
    <property type="entry name" value="HTH_20"/>
    <property type="match status" value="1"/>
</dbReference>
<dbReference type="PRINTS" id="PR00778">
    <property type="entry name" value="HTHARSR"/>
</dbReference>
<dbReference type="InterPro" id="IPR036388">
    <property type="entry name" value="WH-like_DNA-bd_sf"/>
</dbReference>
<evidence type="ECO:0000259" key="4">
    <source>
        <dbReference type="PROSITE" id="PS50987"/>
    </source>
</evidence>
<dbReference type="AlphaFoldDB" id="A0A1H1TQT4"/>
<dbReference type="GO" id="GO:0003700">
    <property type="term" value="F:DNA-binding transcription factor activity"/>
    <property type="evidence" value="ECO:0007669"/>
    <property type="project" value="InterPro"/>
</dbReference>
<dbReference type="InterPro" id="IPR011991">
    <property type="entry name" value="ArsR-like_HTH"/>
</dbReference>
<protein>
    <submittedName>
        <fullName evidence="5">Transcriptional regulator, ArsR family</fullName>
    </submittedName>
</protein>
<reference evidence="5 6" key="1">
    <citation type="submission" date="2016-10" db="EMBL/GenBank/DDBJ databases">
        <authorList>
            <person name="de Groot N.N."/>
        </authorList>
    </citation>
    <scope>NUCLEOTIDE SEQUENCE [LARGE SCALE GENOMIC DNA]</scope>
    <source>
        <strain evidence="5 6">DSM 15019</strain>
    </source>
</reference>
<name>A0A1H1TQT4_9MICO</name>
<dbReference type="SMART" id="SM00418">
    <property type="entry name" value="HTH_ARSR"/>
    <property type="match status" value="1"/>
</dbReference>
<dbReference type="Gene3D" id="1.10.10.10">
    <property type="entry name" value="Winged helix-like DNA-binding domain superfamily/Winged helix DNA-binding domain"/>
    <property type="match status" value="1"/>
</dbReference>